<reference evidence="2 3" key="1">
    <citation type="submission" date="2014-02" db="EMBL/GenBank/DDBJ databases">
        <title>Transposable element dynamics among asymbiotic and ectomycorrhizal Amanita fungi.</title>
        <authorList>
            <consortium name="DOE Joint Genome Institute"/>
            <person name="Hess J."/>
            <person name="Skrede I."/>
            <person name="Wolfe B."/>
            <person name="LaButti K."/>
            <person name="Ohm R.A."/>
            <person name="Grigoriev I.V."/>
            <person name="Pringle A."/>
        </authorList>
    </citation>
    <scope>NUCLEOTIDE SEQUENCE [LARGE SCALE GENOMIC DNA]</scope>
    <source>
        <strain evidence="2 3">SKay4041</strain>
    </source>
</reference>
<keyword evidence="3" id="KW-1185">Reference proteome</keyword>
<evidence type="ECO:0000313" key="3">
    <source>
        <dbReference type="Proteomes" id="UP000242287"/>
    </source>
</evidence>
<sequence length="249" mass="27015">MLPFSFLCFLALVVSSIVALATPTSTIRFNPTESEFKARQHNTPGSSLSQLEARQLTNAQRLARGYPLKPPIRRSLSLKKASRSGLNATLNGYLQVSENGQVLGYVSKRFNKQGEYGILTDKPGDYLSVSLESGEAVLGNADISTVNGPLATFPFFGGMTGFTSTSSDLNPGVSNYIVFGGVVQRPPHSTPAAGRNSFTDRTGFPTNIESAIFVIDKSTFKIKCRWVNSDGKTVEPFLGYHGSEWCLQM</sequence>
<organism evidence="2 3">
    <name type="scientific">Amanita thiersii Skay4041</name>
    <dbReference type="NCBI Taxonomy" id="703135"/>
    <lineage>
        <taxon>Eukaryota</taxon>
        <taxon>Fungi</taxon>
        <taxon>Dikarya</taxon>
        <taxon>Basidiomycota</taxon>
        <taxon>Agaricomycotina</taxon>
        <taxon>Agaricomycetes</taxon>
        <taxon>Agaricomycetidae</taxon>
        <taxon>Agaricales</taxon>
        <taxon>Pluteineae</taxon>
        <taxon>Amanitaceae</taxon>
        <taxon>Amanita</taxon>
    </lineage>
</organism>
<dbReference type="AlphaFoldDB" id="A0A2A9NMF6"/>
<gene>
    <name evidence="2" type="ORF">AMATHDRAFT_46898</name>
</gene>
<feature type="chain" id="PRO_5013264749" description="Jacalin-type lectin domain-containing protein" evidence="1">
    <location>
        <begin position="22"/>
        <end position="249"/>
    </location>
</feature>
<accession>A0A2A9NMF6</accession>
<proteinExistence type="predicted"/>
<keyword evidence="1" id="KW-0732">Signal</keyword>
<evidence type="ECO:0000256" key="1">
    <source>
        <dbReference type="SAM" id="SignalP"/>
    </source>
</evidence>
<evidence type="ECO:0000313" key="2">
    <source>
        <dbReference type="EMBL" id="PFH51729.1"/>
    </source>
</evidence>
<feature type="signal peptide" evidence="1">
    <location>
        <begin position="1"/>
        <end position="21"/>
    </location>
</feature>
<protein>
    <recommendedName>
        <fullName evidence="4">Jacalin-type lectin domain-containing protein</fullName>
    </recommendedName>
</protein>
<evidence type="ECO:0008006" key="4">
    <source>
        <dbReference type="Google" id="ProtNLM"/>
    </source>
</evidence>
<dbReference type="STRING" id="703135.A0A2A9NMF6"/>
<dbReference type="OrthoDB" id="4584900at2759"/>
<dbReference type="Proteomes" id="UP000242287">
    <property type="component" value="Unassembled WGS sequence"/>
</dbReference>
<dbReference type="EMBL" id="KZ301985">
    <property type="protein sequence ID" value="PFH51729.1"/>
    <property type="molecule type" value="Genomic_DNA"/>
</dbReference>
<name>A0A2A9NMF6_9AGAR</name>